<dbReference type="OrthoDB" id="2129491at2759"/>
<dbReference type="InterPro" id="IPR015249">
    <property type="entry name" value="Biliverdin_Rdtase_cat"/>
</dbReference>
<dbReference type="SUPFAM" id="SSF51735">
    <property type="entry name" value="NAD(P)-binding Rossmann-fold domains"/>
    <property type="match status" value="1"/>
</dbReference>
<dbReference type="AlphaFoldDB" id="A0A9Q1ECU9"/>
<evidence type="ECO:0000259" key="2">
    <source>
        <dbReference type="Pfam" id="PF09166"/>
    </source>
</evidence>
<protein>
    <recommendedName>
        <fullName evidence="5">Biliverdin reductase A</fullName>
    </recommendedName>
</protein>
<dbReference type="GO" id="GO:0004074">
    <property type="term" value="F:biliverdin reductase [NAD(P)H] activity"/>
    <property type="evidence" value="ECO:0007669"/>
    <property type="project" value="InterPro"/>
</dbReference>
<evidence type="ECO:0000313" key="3">
    <source>
        <dbReference type="EMBL" id="KAJ8336413.1"/>
    </source>
</evidence>
<accession>A0A9Q1ECU9</accession>
<evidence type="ECO:0000259" key="1">
    <source>
        <dbReference type="Pfam" id="PF01408"/>
    </source>
</evidence>
<dbReference type="Gene3D" id="3.30.360.10">
    <property type="entry name" value="Dihydrodipicolinate Reductase, domain 2"/>
    <property type="match status" value="1"/>
</dbReference>
<gene>
    <name evidence="3" type="ORF">SKAU_G00376330</name>
</gene>
<feature type="domain" description="Gfo/Idh/MocA-like oxidoreductase N-terminal" evidence="1">
    <location>
        <begin position="40"/>
        <end position="148"/>
    </location>
</feature>
<dbReference type="SUPFAM" id="SSF55347">
    <property type="entry name" value="Glyceraldehyde-3-phosphate dehydrogenase-like, C-terminal domain"/>
    <property type="match status" value="1"/>
</dbReference>
<dbReference type="InterPro" id="IPR000683">
    <property type="entry name" value="Gfo/Idh/MocA-like_OxRdtase_N"/>
</dbReference>
<dbReference type="GO" id="GO:0042167">
    <property type="term" value="P:heme catabolic process"/>
    <property type="evidence" value="ECO:0007669"/>
    <property type="project" value="InterPro"/>
</dbReference>
<reference evidence="3" key="1">
    <citation type="journal article" date="2023" name="Science">
        <title>Genome structures resolve the early diversification of teleost fishes.</title>
        <authorList>
            <person name="Parey E."/>
            <person name="Louis A."/>
            <person name="Montfort J."/>
            <person name="Bouchez O."/>
            <person name="Roques C."/>
            <person name="Iampietro C."/>
            <person name="Lluch J."/>
            <person name="Castinel A."/>
            <person name="Donnadieu C."/>
            <person name="Desvignes T."/>
            <person name="Floi Bucao C."/>
            <person name="Jouanno E."/>
            <person name="Wen M."/>
            <person name="Mejri S."/>
            <person name="Dirks R."/>
            <person name="Jansen H."/>
            <person name="Henkel C."/>
            <person name="Chen W.J."/>
            <person name="Zahm M."/>
            <person name="Cabau C."/>
            <person name="Klopp C."/>
            <person name="Thompson A.W."/>
            <person name="Robinson-Rechavi M."/>
            <person name="Braasch I."/>
            <person name="Lecointre G."/>
            <person name="Bobe J."/>
            <person name="Postlethwait J.H."/>
            <person name="Berthelot C."/>
            <person name="Roest Crollius H."/>
            <person name="Guiguen Y."/>
        </authorList>
    </citation>
    <scope>NUCLEOTIDE SEQUENCE</scope>
    <source>
        <strain evidence="3">WJC10195</strain>
    </source>
</reference>
<dbReference type="Gene3D" id="3.40.50.720">
    <property type="entry name" value="NAD(P)-binding Rossmann-like Domain"/>
    <property type="match status" value="1"/>
</dbReference>
<dbReference type="Pfam" id="PF09166">
    <property type="entry name" value="Biliv-reduc_cat"/>
    <property type="match status" value="1"/>
</dbReference>
<dbReference type="PANTHER" id="PTHR43377">
    <property type="entry name" value="BILIVERDIN REDUCTASE A"/>
    <property type="match status" value="1"/>
</dbReference>
<keyword evidence="4" id="KW-1185">Reference proteome</keyword>
<name>A0A9Q1ECU9_SYNKA</name>
<dbReference type="InterPro" id="IPR051450">
    <property type="entry name" value="Gfo/Idh/MocA_Oxidoreductases"/>
</dbReference>
<dbReference type="PANTHER" id="PTHR43377:SF1">
    <property type="entry name" value="BILIVERDIN REDUCTASE A"/>
    <property type="match status" value="1"/>
</dbReference>
<organism evidence="3 4">
    <name type="scientific">Synaphobranchus kaupii</name>
    <name type="common">Kaup's arrowtooth eel</name>
    <dbReference type="NCBI Taxonomy" id="118154"/>
    <lineage>
        <taxon>Eukaryota</taxon>
        <taxon>Metazoa</taxon>
        <taxon>Chordata</taxon>
        <taxon>Craniata</taxon>
        <taxon>Vertebrata</taxon>
        <taxon>Euteleostomi</taxon>
        <taxon>Actinopterygii</taxon>
        <taxon>Neopterygii</taxon>
        <taxon>Teleostei</taxon>
        <taxon>Anguilliformes</taxon>
        <taxon>Synaphobranchidae</taxon>
        <taxon>Synaphobranchus</taxon>
    </lineage>
</organism>
<dbReference type="GO" id="GO:0008270">
    <property type="term" value="F:zinc ion binding"/>
    <property type="evidence" value="ECO:0007669"/>
    <property type="project" value="InterPro"/>
</dbReference>
<dbReference type="Pfam" id="PF01408">
    <property type="entry name" value="GFO_IDH_MocA"/>
    <property type="match status" value="1"/>
</dbReference>
<comment type="caution">
    <text evidence="3">The sequence shown here is derived from an EMBL/GenBank/DDBJ whole genome shotgun (WGS) entry which is preliminary data.</text>
</comment>
<dbReference type="InterPro" id="IPR036291">
    <property type="entry name" value="NAD(P)-bd_dom_sf"/>
</dbReference>
<sequence>MQHNSSFIHNHNQPANSRVSIHHLGRVINRHRERERMLGTVVVGIGIAGRVRIRDLLAPLPSSPAEKMIVKGFVSRRTLGEQQTVKQITQEDALRREDIQVAIVCTENASHEEHIRKFLEAGKHVCVEYPMVLTHAVAVELWDLAEQKVALWYTLAEASASLVFPTGKVIHEEHIELLTADYKQLKKDLARQDPSGGYPTLHRGPLQAGSGFSSFSGISRLTWLVDLFGELSVKAASLTEEKETRYVKLTAELLTRDQRYPAKPRCILGLRGGKGP</sequence>
<evidence type="ECO:0000313" key="4">
    <source>
        <dbReference type="Proteomes" id="UP001152622"/>
    </source>
</evidence>
<dbReference type="GO" id="GO:0000166">
    <property type="term" value="F:nucleotide binding"/>
    <property type="evidence" value="ECO:0007669"/>
    <property type="project" value="InterPro"/>
</dbReference>
<evidence type="ECO:0008006" key="5">
    <source>
        <dbReference type="Google" id="ProtNLM"/>
    </source>
</evidence>
<proteinExistence type="predicted"/>
<dbReference type="Proteomes" id="UP001152622">
    <property type="component" value="Chromosome 19"/>
</dbReference>
<feature type="domain" description="Biliverdin reductase catalytic" evidence="2">
    <location>
        <begin position="182"/>
        <end position="259"/>
    </location>
</feature>
<dbReference type="EMBL" id="JAINUF010000019">
    <property type="protein sequence ID" value="KAJ8336413.1"/>
    <property type="molecule type" value="Genomic_DNA"/>
</dbReference>